<reference evidence="2" key="1">
    <citation type="submission" date="2022-08" db="EMBL/GenBank/DDBJ databases">
        <authorList>
            <person name="Dzunkova M."/>
            <person name="La Clair J."/>
            <person name="Tyml T."/>
            <person name="Doud D."/>
            <person name="Schulz F."/>
            <person name="Piquer S."/>
            <person name="Porcel Sanchis D."/>
            <person name="Osborn A."/>
            <person name="Robinson D."/>
            <person name="Louie K.B."/>
            <person name="Bowen B.P."/>
            <person name="Bowers R."/>
            <person name="Lee J."/>
            <person name="Arnau Llombart V."/>
            <person name="Diaz Villanueva W."/>
            <person name="Gosliner T."/>
            <person name="Northen T."/>
            <person name="Cheng J.-F."/>
            <person name="Burkart M.D."/>
            <person name="Woyke T."/>
        </authorList>
    </citation>
    <scope>NUCLEOTIDE SEQUENCE</scope>
    <source>
        <strain evidence="2">Df01</strain>
    </source>
</reference>
<dbReference type="InterPro" id="IPR011032">
    <property type="entry name" value="GroES-like_sf"/>
</dbReference>
<dbReference type="Pfam" id="PF00107">
    <property type="entry name" value="ADH_zinc_N"/>
    <property type="match status" value="1"/>
</dbReference>
<keyword evidence="3" id="KW-1185">Reference proteome</keyword>
<proteinExistence type="predicted"/>
<dbReference type="InterPro" id="IPR036291">
    <property type="entry name" value="NAD(P)-bd_dom_sf"/>
</dbReference>
<evidence type="ECO:0000313" key="3">
    <source>
        <dbReference type="Proteomes" id="UP001168167"/>
    </source>
</evidence>
<dbReference type="PANTHER" id="PTHR43677:SF1">
    <property type="entry name" value="ACRYLYL-COA REDUCTASE ACUI-RELATED"/>
    <property type="match status" value="1"/>
</dbReference>
<feature type="domain" description="Enoyl reductase (ER)" evidence="1">
    <location>
        <begin position="22"/>
        <end position="331"/>
    </location>
</feature>
<dbReference type="InterPro" id="IPR020843">
    <property type="entry name" value="ER"/>
</dbReference>
<name>A0ABT7QMF2_9GAMM</name>
<dbReference type="InterPro" id="IPR013149">
    <property type="entry name" value="ADH-like_C"/>
</dbReference>
<dbReference type="SUPFAM" id="SSF50129">
    <property type="entry name" value="GroES-like"/>
    <property type="match status" value="1"/>
</dbReference>
<dbReference type="SMART" id="SM00829">
    <property type="entry name" value="PKS_ER"/>
    <property type="match status" value="1"/>
</dbReference>
<organism evidence="2 3">
    <name type="scientific">Candidatus Doriopsillibacter californiensis</name>
    <dbReference type="NCBI Taxonomy" id="2970740"/>
    <lineage>
        <taxon>Bacteria</taxon>
        <taxon>Pseudomonadati</taxon>
        <taxon>Pseudomonadota</taxon>
        <taxon>Gammaproteobacteria</taxon>
        <taxon>Candidatus Tethybacterales</taxon>
        <taxon>Candidatus Persebacteraceae</taxon>
        <taxon>Candidatus Doriopsillibacter</taxon>
    </lineage>
</organism>
<dbReference type="NCBIfam" id="TIGR02823">
    <property type="entry name" value="oxido_YhdH"/>
    <property type="match status" value="1"/>
</dbReference>
<dbReference type="SUPFAM" id="SSF51735">
    <property type="entry name" value="NAD(P)-binding Rossmann-fold domains"/>
    <property type="match status" value="1"/>
</dbReference>
<dbReference type="CDD" id="cd08288">
    <property type="entry name" value="MDR_yhdh"/>
    <property type="match status" value="1"/>
</dbReference>
<dbReference type="Pfam" id="PF08240">
    <property type="entry name" value="ADH_N"/>
    <property type="match status" value="1"/>
</dbReference>
<comment type="caution">
    <text evidence="2">The sequence shown here is derived from an EMBL/GenBank/DDBJ whole genome shotgun (WGS) entry which is preliminary data.</text>
</comment>
<accession>A0ABT7QMF2</accession>
<gene>
    <name evidence="2" type="ORF">NQX30_05185</name>
</gene>
<dbReference type="Gene3D" id="3.90.180.10">
    <property type="entry name" value="Medium-chain alcohol dehydrogenases, catalytic domain"/>
    <property type="match status" value="1"/>
</dbReference>
<dbReference type="Proteomes" id="UP001168167">
    <property type="component" value="Unassembled WGS sequence"/>
</dbReference>
<protein>
    <submittedName>
        <fullName evidence="2">Oxidoreductase</fullName>
    </submittedName>
</protein>
<dbReference type="InterPro" id="IPR014188">
    <property type="entry name" value="Acrylyl-CoA_reductase_AcuI"/>
</dbReference>
<evidence type="ECO:0000313" key="2">
    <source>
        <dbReference type="EMBL" id="MDM5147760.1"/>
    </source>
</evidence>
<dbReference type="PANTHER" id="PTHR43677">
    <property type="entry name" value="SHORT-CHAIN DEHYDROGENASE/REDUCTASE"/>
    <property type="match status" value="1"/>
</dbReference>
<evidence type="ECO:0000259" key="1">
    <source>
        <dbReference type="SMART" id="SM00829"/>
    </source>
</evidence>
<dbReference type="EMBL" id="JANQAO010000003">
    <property type="protein sequence ID" value="MDM5147760.1"/>
    <property type="molecule type" value="Genomic_DNA"/>
</dbReference>
<dbReference type="InterPro" id="IPR013154">
    <property type="entry name" value="ADH-like_N"/>
</dbReference>
<dbReference type="InterPro" id="IPR051397">
    <property type="entry name" value="Zn-ADH-like_protein"/>
</dbReference>
<dbReference type="Gene3D" id="3.40.50.720">
    <property type="entry name" value="NAD(P)-binding Rossmann-like Domain"/>
    <property type="match status" value="1"/>
</dbReference>
<sequence length="335" mass="34580">MTNITLNSQFKALVAREADKKHVLTIEDTDSAVLADGDVLVRVAWSGINYKDALAVTGKGKILRSSPIVPGIDYAGEVAASDSPNFAVGDNVLLTGFGVGEKHSGGFAQYARAQAGWLSSLPAGIDARKAMTCGTAGLTAALCVIALRDSGHVPAGGQIAVSGASGGVGSFAVRLLARLGYTVTAVSRLAAADYLYEMGATNVITREEMSADAKPLEKSRWDGAVDTVGGKVLARLLAETNYGGVVAACGLAGGMSLNTTVAPFILRGVRLDGVDSVMIPQQLRAKAWQLLADTLTANDYTRVQNCVVGLDGVIAGGEKVLAGELSGRILVSLWD</sequence>
<reference evidence="2" key="2">
    <citation type="journal article" date="2023" name="Microbiome">
        <title>Synthase-selected sorting approach identifies a beta-lactone synthase in a nudibranch symbiotic bacterium.</title>
        <authorList>
            <person name="Dzunkova M."/>
            <person name="La Clair J.J."/>
            <person name="Tyml T."/>
            <person name="Doud D."/>
            <person name="Schulz F."/>
            <person name="Piquer-Esteban S."/>
            <person name="Porcel Sanchis D."/>
            <person name="Osborn A."/>
            <person name="Robinson D."/>
            <person name="Louie K.B."/>
            <person name="Bowen B.P."/>
            <person name="Bowers R.M."/>
            <person name="Lee J."/>
            <person name="Arnau V."/>
            <person name="Diaz-Villanueva W."/>
            <person name="Stepanauskas R."/>
            <person name="Gosliner T."/>
            <person name="Date S.V."/>
            <person name="Northen T.R."/>
            <person name="Cheng J.F."/>
            <person name="Burkart M.D."/>
            <person name="Woyke T."/>
        </authorList>
    </citation>
    <scope>NUCLEOTIDE SEQUENCE</scope>
    <source>
        <strain evidence="2">Df01</strain>
    </source>
</reference>